<dbReference type="AlphaFoldDB" id="R0LPR0"/>
<keyword evidence="2" id="KW-1185">Reference proteome</keyword>
<sequence length="69" mass="7500">MRISRFVVNFNSATECSQLNSSLQAIPTATGMQPDLVWLFPDRSPGLSALIPVFQEEPLGTTEPPAAPR</sequence>
<evidence type="ECO:0000313" key="1">
    <source>
        <dbReference type="EMBL" id="EOB03720.1"/>
    </source>
</evidence>
<dbReference type="EMBL" id="KB742840">
    <property type="protein sequence ID" value="EOB03720.1"/>
    <property type="molecule type" value="Genomic_DNA"/>
</dbReference>
<organism evidence="1 2">
    <name type="scientific">Anas platyrhynchos</name>
    <name type="common">Mallard</name>
    <name type="synonym">Anas boschas</name>
    <dbReference type="NCBI Taxonomy" id="8839"/>
    <lineage>
        <taxon>Eukaryota</taxon>
        <taxon>Metazoa</taxon>
        <taxon>Chordata</taxon>
        <taxon>Craniata</taxon>
        <taxon>Vertebrata</taxon>
        <taxon>Euteleostomi</taxon>
        <taxon>Archelosauria</taxon>
        <taxon>Archosauria</taxon>
        <taxon>Dinosauria</taxon>
        <taxon>Saurischia</taxon>
        <taxon>Theropoda</taxon>
        <taxon>Coelurosauria</taxon>
        <taxon>Aves</taxon>
        <taxon>Neognathae</taxon>
        <taxon>Galloanserae</taxon>
        <taxon>Anseriformes</taxon>
        <taxon>Anatidae</taxon>
        <taxon>Anatinae</taxon>
        <taxon>Anas</taxon>
    </lineage>
</organism>
<protein>
    <submittedName>
        <fullName evidence="1">Uncharacterized protein</fullName>
    </submittedName>
</protein>
<gene>
    <name evidence="1" type="ORF">Anapl_01807</name>
</gene>
<name>R0LPR0_ANAPL</name>
<proteinExistence type="predicted"/>
<evidence type="ECO:0000313" key="2">
    <source>
        <dbReference type="Proteomes" id="UP000296049"/>
    </source>
</evidence>
<dbReference type="Proteomes" id="UP000296049">
    <property type="component" value="Unassembled WGS sequence"/>
</dbReference>
<accession>R0LPR0</accession>
<reference evidence="2" key="1">
    <citation type="journal article" date="2013" name="Nat. Genet.">
        <title>The duck genome and transcriptome provide insight into an avian influenza virus reservoir species.</title>
        <authorList>
            <person name="Huang Y."/>
            <person name="Li Y."/>
            <person name="Burt D.W."/>
            <person name="Chen H."/>
            <person name="Zhang Y."/>
            <person name="Qian W."/>
            <person name="Kim H."/>
            <person name="Gan S."/>
            <person name="Zhao Y."/>
            <person name="Li J."/>
            <person name="Yi K."/>
            <person name="Feng H."/>
            <person name="Zhu P."/>
            <person name="Li B."/>
            <person name="Liu Q."/>
            <person name="Fairley S."/>
            <person name="Magor K.E."/>
            <person name="Du Z."/>
            <person name="Hu X."/>
            <person name="Goodman L."/>
            <person name="Tafer H."/>
            <person name="Vignal A."/>
            <person name="Lee T."/>
            <person name="Kim K.W."/>
            <person name="Sheng Z."/>
            <person name="An Y."/>
            <person name="Searle S."/>
            <person name="Herrero J."/>
            <person name="Groenen M.A."/>
            <person name="Crooijmans R.P."/>
            <person name="Faraut T."/>
            <person name="Cai Q."/>
            <person name="Webster R.G."/>
            <person name="Aldridge J.R."/>
            <person name="Warren W.C."/>
            <person name="Bartschat S."/>
            <person name="Kehr S."/>
            <person name="Marz M."/>
            <person name="Stadler P.F."/>
            <person name="Smith J."/>
            <person name="Kraus R.H."/>
            <person name="Zhao Y."/>
            <person name="Ren L."/>
            <person name="Fei J."/>
            <person name="Morisson M."/>
            <person name="Kaiser P."/>
            <person name="Griffin D.K."/>
            <person name="Rao M."/>
            <person name="Pitel F."/>
            <person name="Wang J."/>
            <person name="Li N."/>
        </authorList>
    </citation>
    <scope>NUCLEOTIDE SEQUENCE [LARGE SCALE GENOMIC DNA]</scope>
</reference>